<sequence length="154" mass="17731">MKKLFEIDKLHRRRLSTREAALKDARAAQTQFETVLLEQQRAEVQAREHGLQVKRDVDAVLFASAVKRPEIGRAQHQLIAAKEAVVAAREAVVAAEIDVAAATLRTQEAVRAWRMQAAQVEKFDIIVQLKREERNVELLYREELELEDIPRRRT</sequence>
<organism evidence="1 2">
    <name type="scientific">Rhodoferax potami</name>
    <dbReference type="NCBI Taxonomy" id="3068338"/>
    <lineage>
        <taxon>Bacteria</taxon>
        <taxon>Pseudomonadati</taxon>
        <taxon>Pseudomonadota</taxon>
        <taxon>Betaproteobacteria</taxon>
        <taxon>Burkholderiales</taxon>
        <taxon>Comamonadaceae</taxon>
        <taxon>Rhodoferax</taxon>
    </lineage>
</organism>
<proteinExistence type="predicted"/>
<name>A0ABU3KU31_9BURK</name>
<evidence type="ECO:0000313" key="2">
    <source>
        <dbReference type="Proteomes" id="UP001321700"/>
    </source>
</evidence>
<dbReference type="RefSeq" id="WP_313876403.1">
    <property type="nucleotide sequence ID" value="NZ_JAVBIK010000003.1"/>
</dbReference>
<accession>A0ABU3KU31</accession>
<keyword evidence="2" id="KW-1185">Reference proteome</keyword>
<comment type="caution">
    <text evidence="1">The sequence shown here is derived from an EMBL/GenBank/DDBJ whole genome shotgun (WGS) entry which is preliminary data.</text>
</comment>
<dbReference type="EMBL" id="JAVBIK010000003">
    <property type="protein sequence ID" value="MDT7520739.1"/>
    <property type="molecule type" value="Genomic_DNA"/>
</dbReference>
<reference evidence="1 2" key="1">
    <citation type="submission" date="2023-08" db="EMBL/GenBank/DDBJ databases">
        <title>Rhodoferax potami sp. nov. and Rhodoferax mekongensis sp. nov., isolated from the Mekong River in Thailand.</title>
        <authorList>
            <person name="Kitikhun S."/>
            <person name="Charoenyingcharoen P."/>
            <person name="Siriarchawattana P."/>
            <person name="Likhitrattanapisal S."/>
            <person name="Nilsakha T."/>
            <person name="Chanpet A."/>
            <person name="Rattanawaree P."/>
            <person name="Ingsriswang S."/>
        </authorList>
    </citation>
    <scope>NUCLEOTIDE SEQUENCE [LARGE SCALE GENOMIC DNA]</scope>
    <source>
        <strain evidence="1 2">TBRC 17660</strain>
    </source>
</reference>
<evidence type="ECO:0008006" key="3">
    <source>
        <dbReference type="Google" id="ProtNLM"/>
    </source>
</evidence>
<evidence type="ECO:0000313" key="1">
    <source>
        <dbReference type="EMBL" id="MDT7520739.1"/>
    </source>
</evidence>
<dbReference type="Proteomes" id="UP001321700">
    <property type="component" value="Unassembled WGS sequence"/>
</dbReference>
<protein>
    <recommendedName>
        <fullName evidence="3">Flagellar FliJ protein</fullName>
    </recommendedName>
</protein>
<gene>
    <name evidence="1" type="ORF">RAE19_19035</name>
</gene>